<dbReference type="SUPFAM" id="SSF47781">
    <property type="entry name" value="RuvA domain 2-like"/>
    <property type="match status" value="1"/>
</dbReference>
<comment type="caution">
    <text evidence="8">The sequence shown here is derived from an EMBL/GenBank/DDBJ whole genome shotgun (WGS) entry which is preliminary data.</text>
</comment>
<dbReference type="GO" id="GO:0005737">
    <property type="term" value="C:cytoplasm"/>
    <property type="evidence" value="ECO:0007669"/>
    <property type="project" value="UniProtKB-SubCell"/>
</dbReference>
<dbReference type="Pfam" id="PF14520">
    <property type="entry name" value="HHH_5"/>
    <property type="match status" value="1"/>
</dbReference>
<dbReference type="GO" id="GO:0005524">
    <property type="term" value="F:ATP binding"/>
    <property type="evidence" value="ECO:0007669"/>
    <property type="project" value="InterPro"/>
</dbReference>
<feature type="domain" description="Helix-hairpin-helix DNA-binding motif class 1" evidence="7">
    <location>
        <begin position="107"/>
        <end position="126"/>
    </location>
</feature>
<dbReference type="InterPro" id="IPR036267">
    <property type="entry name" value="RuvA_C_sf"/>
</dbReference>
<dbReference type="GO" id="GO:0006310">
    <property type="term" value="P:DNA recombination"/>
    <property type="evidence" value="ECO:0007669"/>
    <property type="project" value="UniProtKB-UniRule"/>
</dbReference>
<comment type="caution">
    <text evidence="6">Lacks conserved residue(s) required for the propagation of feature annotation.</text>
</comment>
<dbReference type="Proteomes" id="UP000807825">
    <property type="component" value="Unassembled WGS sequence"/>
</dbReference>
<keyword evidence="3 6" id="KW-0238">DNA-binding</keyword>
<name>A0A9D6V6Y7_9BACT</name>
<proteinExistence type="inferred from homology"/>
<dbReference type="Gene3D" id="1.10.150.20">
    <property type="entry name" value="5' to 3' exonuclease, C-terminal subdomain"/>
    <property type="match status" value="1"/>
</dbReference>
<dbReference type="InterPro" id="IPR012340">
    <property type="entry name" value="NA-bd_OB-fold"/>
</dbReference>
<dbReference type="Pfam" id="PF01330">
    <property type="entry name" value="RuvA_N"/>
    <property type="match status" value="1"/>
</dbReference>
<dbReference type="InterPro" id="IPR010994">
    <property type="entry name" value="RuvA_2-like"/>
</dbReference>
<dbReference type="InterPro" id="IPR003583">
    <property type="entry name" value="Hlx-hairpin-Hlx_DNA-bd_motif"/>
</dbReference>
<dbReference type="Gene3D" id="2.40.50.140">
    <property type="entry name" value="Nucleic acid-binding proteins"/>
    <property type="match status" value="1"/>
</dbReference>
<comment type="similarity">
    <text evidence="6">Belongs to the RuvA family.</text>
</comment>
<keyword evidence="4 6" id="KW-0233">DNA recombination</keyword>
<organism evidence="8 9">
    <name type="scientific">Desulfomonile tiedjei</name>
    <dbReference type="NCBI Taxonomy" id="2358"/>
    <lineage>
        <taxon>Bacteria</taxon>
        <taxon>Pseudomonadati</taxon>
        <taxon>Thermodesulfobacteriota</taxon>
        <taxon>Desulfomonilia</taxon>
        <taxon>Desulfomonilales</taxon>
        <taxon>Desulfomonilaceae</taxon>
        <taxon>Desulfomonile</taxon>
    </lineage>
</organism>
<dbReference type="GO" id="GO:0048476">
    <property type="term" value="C:Holliday junction resolvase complex"/>
    <property type="evidence" value="ECO:0007669"/>
    <property type="project" value="UniProtKB-UniRule"/>
</dbReference>
<reference evidence="8" key="1">
    <citation type="submission" date="2020-07" db="EMBL/GenBank/DDBJ databases">
        <title>Huge and variable diversity of episymbiotic CPR bacteria and DPANN archaea in groundwater ecosystems.</title>
        <authorList>
            <person name="He C.Y."/>
            <person name="Keren R."/>
            <person name="Whittaker M."/>
            <person name="Farag I.F."/>
            <person name="Doudna J."/>
            <person name="Cate J.H.D."/>
            <person name="Banfield J.F."/>
        </authorList>
    </citation>
    <scope>NUCLEOTIDE SEQUENCE</scope>
    <source>
        <strain evidence="8">NC_groundwater_1664_Pr3_B-0.1um_52_9</strain>
    </source>
</reference>
<evidence type="ECO:0000256" key="5">
    <source>
        <dbReference type="ARBA" id="ARBA00023204"/>
    </source>
</evidence>
<comment type="subcellular location">
    <subcellularLocation>
        <location evidence="6">Cytoplasm</location>
    </subcellularLocation>
</comment>
<dbReference type="AlphaFoldDB" id="A0A9D6V6Y7"/>
<accession>A0A9D6V6Y7</accession>
<protein>
    <recommendedName>
        <fullName evidence="6">Holliday junction branch migration complex subunit RuvA</fullName>
    </recommendedName>
</protein>
<dbReference type="GO" id="GO:0009378">
    <property type="term" value="F:four-way junction helicase activity"/>
    <property type="evidence" value="ECO:0007669"/>
    <property type="project" value="InterPro"/>
</dbReference>
<feature type="domain" description="Helix-hairpin-helix DNA-binding motif class 1" evidence="7">
    <location>
        <begin position="72"/>
        <end position="91"/>
    </location>
</feature>
<comment type="domain">
    <text evidence="6">Has three domains with a flexible linker between the domains II and III and assumes an 'L' shape. Domain III is highly mobile and contacts RuvB.</text>
</comment>
<keyword evidence="1 6" id="KW-0963">Cytoplasm</keyword>
<evidence type="ECO:0000256" key="4">
    <source>
        <dbReference type="ARBA" id="ARBA00023172"/>
    </source>
</evidence>
<keyword evidence="5 6" id="KW-0234">DNA repair</keyword>
<gene>
    <name evidence="6 8" type="primary">ruvA</name>
    <name evidence="8" type="ORF">HY912_19785</name>
</gene>
<dbReference type="EMBL" id="JACRDE010000516">
    <property type="protein sequence ID" value="MBI5251740.1"/>
    <property type="molecule type" value="Genomic_DNA"/>
</dbReference>
<dbReference type="CDD" id="cd14332">
    <property type="entry name" value="UBA_RuvA_C"/>
    <property type="match status" value="1"/>
</dbReference>
<dbReference type="NCBIfam" id="TIGR00084">
    <property type="entry name" value="ruvA"/>
    <property type="match status" value="1"/>
</dbReference>
<dbReference type="InterPro" id="IPR013849">
    <property type="entry name" value="DNA_helicase_Holl-junc_RuvA_I"/>
</dbReference>
<dbReference type="GO" id="GO:0009379">
    <property type="term" value="C:Holliday junction helicase complex"/>
    <property type="evidence" value="ECO:0007669"/>
    <property type="project" value="InterPro"/>
</dbReference>
<dbReference type="SMART" id="SM00278">
    <property type="entry name" value="HhH1"/>
    <property type="match status" value="2"/>
</dbReference>
<dbReference type="Gene3D" id="1.10.8.10">
    <property type="entry name" value="DNA helicase RuvA subunit, C-terminal domain"/>
    <property type="match status" value="1"/>
</dbReference>
<evidence type="ECO:0000256" key="6">
    <source>
        <dbReference type="HAMAP-Rule" id="MF_00031"/>
    </source>
</evidence>
<evidence type="ECO:0000256" key="2">
    <source>
        <dbReference type="ARBA" id="ARBA00022763"/>
    </source>
</evidence>
<comment type="function">
    <text evidence="6">The RuvA-RuvB-RuvC complex processes Holliday junction (HJ) DNA during genetic recombination and DNA repair, while the RuvA-RuvB complex plays an important role in the rescue of blocked DNA replication forks via replication fork reversal (RFR). RuvA specifically binds to HJ cruciform DNA, conferring on it an open structure. The RuvB hexamer acts as an ATP-dependent pump, pulling dsDNA into and through the RuvAB complex. HJ branch migration allows RuvC to scan DNA until it finds its consensus sequence, where it cleaves and resolves the cruciform DNA.</text>
</comment>
<dbReference type="InterPro" id="IPR011114">
    <property type="entry name" value="RuvA_C"/>
</dbReference>
<dbReference type="GO" id="GO:0000400">
    <property type="term" value="F:four-way junction DNA binding"/>
    <property type="evidence" value="ECO:0007669"/>
    <property type="project" value="UniProtKB-UniRule"/>
</dbReference>
<evidence type="ECO:0000313" key="8">
    <source>
        <dbReference type="EMBL" id="MBI5251740.1"/>
    </source>
</evidence>
<feature type="region of interest" description="Domain III" evidence="6">
    <location>
        <begin position="148"/>
        <end position="203"/>
    </location>
</feature>
<comment type="subunit">
    <text evidence="6">Homotetramer. Forms an RuvA(8)-RuvB(12)-Holliday junction (HJ) complex. HJ DNA is sandwiched between 2 RuvA tetramers; dsDNA enters through RuvA and exits via RuvB. An RuvB hexamer assembles on each DNA strand where it exits the tetramer. Each RuvB hexamer is contacted by two RuvA subunits (via domain III) on 2 adjacent RuvB subunits; this complex drives branch migration. In the full resolvosome a probable DNA-RuvA(4)-RuvB(12)-RuvC(2) complex forms which resolves the HJ.</text>
</comment>
<dbReference type="GO" id="GO:0006281">
    <property type="term" value="P:DNA repair"/>
    <property type="evidence" value="ECO:0007669"/>
    <property type="project" value="UniProtKB-UniRule"/>
</dbReference>
<evidence type="ECO:0000259" key="7">
    <source>
        <dbReference type="SMART" id="SM00278"/>
    </source>
</evidence>
<evidence type="ECO:0000313" key="9">
    <source>
        <dbReference type="Proteomes" id="UP000807825"/>
    </source>
</evidence>
<evidence type="ECO:0000256" key="1">
    <source>
        <dbReference type="ARBA" id="ARBA00022490"/>
    </source>
</evidence>
<keyword evidence="2 6" id="KW-0227">DNA damage</keyword>
<evidence type="ECO:0000256" key="3">
    <source>
        <dbReference type="ARBA" id="ARBA00023125"/>
    </source>
</evidence>
<dbReference type="SUPFAM" id="SSF50249">
    <property type="entry name" value="Nucleic acid-binding proteins"/>
    <property type="match status" value="1"/>
</dbReference>
<dbReference type="Pfam" id="PF07499">
    <property type="entry name" value="RuvA_C"/>
    <property type="match status" value="1"/>
</dbReference>
<sequence length="203" mass="21558">MIASLRGQVISVGINRVIVEVNGVGYDVAVSLSTLESLPQGSEVFLHICTVMRENSLELFGFASREEKALFELLLTVGGIGPKTSLGILSGISPQGFMEAVLGGDVHRLTLIPGVGKKSAERIILELKEKIKKSPILRAAGPGEPSVASLEEDLISSLQNLGYKEKIAASVAKKVLKDADRTINLAEAVKRALKEVMKDPAAA</sequence>
<dbReference type="SUPFAM" id="SSF46929">
    <property type="entry name" value="DNA helicase RuvA subunit, C-terminal domain"/>
    <property type="match status" value="1"/>
</dbReference>
<dbReference type="HAMAP" id="MF_00031">
    <property type="entry name" value="DNA_HJ_migration_RuvA"/>
    <property type="match status" value="1"/>
</dbReference>
<dbReference type="InterPro" id="IPR000085">
    <property type="entry name" value="RuvA"/>
</dbReference>